<keyword evidence="4" id="KW-1185">Reference proteome</keyword>
<keyword evidence="1" id="KW-1133">Transmembrane helix</keyword>
<dbReference type="GO" id="GO:0016747">
    <property type="term" value="F:acyltransferase activity, transferring groups other than amino-acyl groups"/>
    <property type="evidence" value="ECO:0007669"/>
    <property type="project" value="InterPro"/>
</dbReference>
<sequence length="358" mass="41021">MMWVAAGHGVAHSTPGESFLSVLRIWNPLLSLTIINAFFAVDTFLLLSGIVVSYVFFKVMPSSNYVRNPVTWIMHYVHRYLRLTPPLMMFIGLYTVTLPLTNGPWSRSIIGFLNSTEELQYACKKNWWHNMLYINNLFNHSEECYDVTWYLAVDTQLYFVAPVFLITLFISPIAGVLFLVVCVAASLGYVYAITIKQSLPAVLSGVFAVEKFLEFFEDYYEKPWTRCPPYLIGMIVGYFLARLKGKKPSLSPFIIIPMWLLAIAVGLAAVYSPHRYIKGLDDWAKFLEFFEDYYEKPWTRCPPYLIGMIVGYFLARLKGKKPSLSPFIIIPMWLLAIAVGLAAVYSPHRYIKGLDDWA</sequence>
<evidence type="ECO:0000313" key="4">
    <source>
        <dbReference type="Proteomes" id="UP000053660"/>
    </source>
</evidence>
<evidence type="ECO:0000313" key="3">
    <source>
        <dbReference type="EMBL" id="KHJ89530.1"/>
    </source>
</evidence>
<feature type="domain" description="Acyltransferase 3" evidence="2">
    <location>
        <begin position="1"/>
        <end position="272"/>
    </location>
</feature>
<name>A0A0B1T2A9_OESDE</name>
<evidence type="ECO:0000259" key="2">
    <source>
        <dbReference type="Pfam" id="PF01757"/>
    </source>
</evidence>
<feature type="transmembrane region" description="Helical" evidence="1">
    <location>
        <begin position="253"/>
        <end position="277"/>
    </location>
</feature>
<accession>A0A0B1T2A9</accession>
<dbReference type="PANTHER" id="PTHR11161:SF0">
    <property type="entry name" value="O-ACYLTRANSFERASE LIKE PROTEIN"/>
    <property type="match status" value="1"/>
</dbReference>
<protein>
    <recommendedName>
        <fullName evidence="2">Acyltransferase 3 domain-containing protein</fullName>
    </recommendedName>
</protein>
<feature type="transmembrane region" description="Helical" evidence="1">
    <location>
        <begin position="297"/>
        <end position="315"/>
    </location>
</feature>
<dbReference type="Pfam" id="PF01757">
    <property type="entry name" value="Acyl_transf_3"/>
    <property type="match status" value="1"/>
</dbReference>
<evidence type="ECO:0000256" key="1">
    <source>
        <dbReference type="SAM" id="Phobius"/>
    </source>
</evidence>
<proteinExistence type="predicted"/>
<gene>
    <name evidence="3" type="ORF">OESDEN_10644</name>
</gene>
<feature type="transmembrane region" description="Helical" evidence="1">
    <location>
        <begin position="223"/>
        <end position="241"/>
    </location>
</feature>
<feature type="transmembrane region" description="Helical" evidence="1">
    <location>
        <begin position="29"/>
        <end position="59"/>
    </location>
</feature>
<dbReference type="EMBL" id="KN554096">
    <property type="protein sequence ID" value="KHJ89530.1"/>
    <property type="molecule type" value="Genomic_DNA"/>
</dbReference>
<feature type="transmembrane region" description="Helical" evidence="1">
    <location>
        <begin position="159"/>
        <end position="192"/>
    </location>
</feature>
<keyword evidence="1" id="KW-0812">Transmembrane</keyword>
<keyword evidence="1" id="KW-0472">Membrane</keyword>
<feature type="transmembrane region" description="Helical" evidence="1">
    <location>
        <begin position="80"/>
        <end position="100"/>
    </location>
</feature>
<dbReference type="Proteomes" id="UP000053660">
    <property type="component" value="Unassembled WGS sequence"/>
</dbReference>
<dbReference type="AlphaFoldDB" id="A0A0B1T2A9"/>
<dbReference type="OrthoDB" id="207378at2759"/>
<dbReference type="InterPro" id="IPR002656">
    <property type="entry name" value="Acyl_transf_3_dom"/>
</dbReference>
<organism evidence="3 4">
    <name type="scientific">Oesophagostomum dentatum</name>
    <name type="common">Nodular worm</name>
    <dbReference type="NCBI Taxonomy" id="61180"/>
    <lineage>
        <taxon>Eukaryota</taxon>
        <taxon>Metazoa</taxon>
        <taxon>Ecdysozoa</taxon>
        <taxon>Nematoda</taxon>
        <taxon>Chromadorea</taxon>
        <taxon>Rhabditida</taxon>
        <taxon>Rhabditina</taxon>
        <taxon>Rhabditomorpha</taxon>
        <taxon>Strongyloidea</taxon>
        <taxon>Strongylidae</taxon>
        <taxon>Oesophagostomum</taxon>
    </lineage>
</organism>
<dbReference type="PANTHER" id="PTHR11161">
    <property type="entry name" value="O-ACYLTRANSFERASE"/>
    <property type="match status" value="1"/>
</dbReference>
<dbReference type="InterPro" id="IPR052728">
    <property type="entry name" value="O2_lipid_transport_reg"/>
</dbReference>
<reference evidence="3 4" key="1">
    <citation type="submission" date="2014-03" db="EMBL/GenBank/DDBJ databases">
        <title>Draft genome of the hookworm Oesophagostomum dentatum.</title>
        <authorList>
            <person name="Mitreva M."/>
        </authorList>
    </citation>
    <scope>NUCLEOTIDE SEQUENCE [LARGE SCALE GENOMIC DNA]</scope>
    <source>
        <strain evidence="3 4">OD-Hann</strain>
    </source>
</reference>
<feature type="transmembrane region" description="Helical" evidence="1">
    <location>
        <begin position="327"/>
        <end position="345"/>
    </location>
</feature>